<sequence length="273" mass="28534">MTIHEGIHDDRADGVPVRVYRPDVDLHPEPRAALVWAHGGGFVAGDLDMPESDAVARRLQENGILVVAVDYRLAGPGTTYPVPSDDVLTAWRWGREFSRTAGVPVARIQLGGASAGGNLVAGAVLRLLAGEGDVPAAVFLAYPTLHAVPPVASPAAQAAVETLPEAERWSAADVAAMYEAYLGGPSGTAPAPAVPGTADLEGFPPTFVLTSEVDGLRGSADEFARRLVLAGSPVLSVCEPGTVHGHLNTPDPRFDASLRRITRWLLSADEFAG</sequence>
<name>A0ABV3P657_9ACTN</name>
<reference evidence="3 4" key="1">
    <citation type="submission" date="2024-07" db="EMBL/GenBank/DDBJ databases">
        <authorList>
            <person name="Thanompreechachai J."/>
            <person name="Duangmal K."/>
        </authorList>
    </citation>
    <scope>NUCLEOTIDE SEQUENCE [LARGE SCALE GENOMIC DNA]</scope>
    <source>
        <strain evidence="3 4">KCTC 19886</strain>
    </source>
</reference>
<accession>A0ABV3P657</accession>
<dbReference type="InterPro" id="IPR050300">
    <property type="entry name" value="GDXG_lipolytic_enzyme"/>
</dbReference>
<gene>
    <name evidence="3" type="ORF">AB1207_10125</name>
</gene>
<dbReference type="Gene3D" id="3.40.50.1820">
    <property type="entry name" value="alpha/beta hydrolase"/>
    <property type="match status" value="1"/>
</dbReference>
<dbReference type="InterPro" id="IPR013094">
    <property type="entry name" value="AB_hydrolase_3"/>
</dbReference>
<dbReference type="PANTHER" id="PTHR48081:SF8">
    <property type="entry name" value="ALPHA_BETA HYDROLASE FOLD-3 DOMAIN-CONTAINING PROTEIN-RELATED"/>
    <property type="match status" value="1"/>
</dbReference>
<dbReference type="RefSeq" id="WP_367638025.1">
    <property type="nucleotide sequence ID" value="NZ_JBFNQN010000006.1"/>
</dbReference>
<evidence type="ECO:0000313" key="4">
    <source>
        <dbReference type="Proteomes" id="UP001555826"/>
    </source>
</evidence>
<evidence type="ECO:0000259" key="2">
    <source>
        <dbReference type="Pfam" id="PF07859"/>
    </source>
</evidence>
<keyword evidence="4" id="KW-1185">Reference proteome</keyword>
<dbReference type="InterPro" id="IPR029058">
    <property type="entry name" value="AB_hydrolase_fold"/>
</dbReference>
<dbReference type="SUPFAM" id="SSF53474">
    <property type="entry name" value="alpha/beta-Hydrolases"/>
    <property type="match status" value="1"/>
</dbReference>
<dbReference type="PANTHER" id="PTHR48081">
    <property type="entry name" value="AB HYDROLASE SUPERFAMILY PROTEIN C4A8.06C"/>
    <property type="match status" value="1"/>
</dbReference>
<organism evidence="3 4">
    <name type="scientific">Kineococcus endophyticus</name>
    <dbReference type="NCBI Taxonomy" id="1181883"/>
    <lineage>
        <taxon>Bacteria</taxon>
        <taxon>Bacillati</taxon>
        <taxon>Actinomycetota</taxon>
        <taxon>Actinomycetes</taxon>
        <taxon>Kineosporiales</taxon>
        <taxon>Kineosporiaceae</taxon>
        <taxon>Kineococcus</taxon>
    </lineage>
</organism>
<proteinExistence type="predicted"/>
<evidence type="ECO:0000256" key="1">
    <source>
        <dbReference type="ARBA" id="ARBA00022801"/>
    </source>
</evidence>
<dbReference type="Pfam" id="PF07859">
    <property type="entry name" value="Abhydrolase_3"/>
    <property type="match status" value="1"/>
</dbReference>
<evidence type="ECO:0000313" key="3">
    <source>
        <dbReference type="EMBL" id="MEW9265104.1"/>
    </source>
</evidence>
<dbReference type="GO" id="GO:0016787">
    <property type="term" value="F:hydrolase activity"/>
    <property type="evidence" value="ECO:0007669"/>
    <property type="project" value="UniProtKB-KW"/>
</dbReference>
<keyword evidence="1 3" id="KW-0378">Hydrolase</keyword>
<dbReference type="Proteomes" id="UP001555826">
    <property type="component" value="Unassembled WGS sequence"/>
</dbReference>
<comment type="caution">
    <text evidence="3">The sequence shown here is derived from an EMBL/GenBank/DDBJ whole genome shotgun (WGS) entry which is preliminary data.</text>
</comment>
<dbReference type="EMBL" id="JBFNQN010000006">
    <property type="protein sequence ID" value="MEW9265104.1"/>
    <property type="molecule type" value="Genomic_DNA"/>
</dbReference>
<feature type="domain" description="Alpha/beta hydrolase fold-3" evidence="2">
    <location>
        <begin position="34"/>
        <end position="246"/>
    </location>
</feature>
<protein>
    <submittedName>
        <fullName evidence="3">Alpha/beta hydrolase fold domain-containing protein</fullName>
    </submittedName>
</protein>